<dbReference type="AlphaFoldDB" id="A0A7X3G3P2"/>
<evidence type="ECO:0000256" key="1">
    <source>
        <dbReference type="ARBA" id="ARBA00004141"/>
    </source>
</evidence>
<reference evidence="8 9" key="1">
    <citation type="submission" date="2019-12" db="EMBL/GenBank/DDBJ databases">
        <authorList>
            <person name="Li C."/>
            <person name="Zhao J."/>
        </authorList>
    </citation>
    <scope>NUCLEOTIDE SEQUENCE [LARGE SCALE GENOMIC DNA]</scope>
    <source>
        <strain evidence="8 9">NEAU-DD11</strain>
    </source>
</reference>
<dbReference type="InterPro" id="IPR034294">
    <property type="entry name" value="Aquaporin_transptr"/>
</dbReference>
<dbReference type="Proteomes" id="UP000443353">
    <property type="component" value="Unassembled WGS sequence"/>
</dbReference>
<evidence type="ECO:0000256" key="6">
    <source>
        <dbReference type="RuleBase" id="RU000477"/>
    </source>
</evidence>
<evidence type="ECO:0000256" key="2">
    <source>
        <dbReference type="ARBA" id="ARBA00022448"/>
    </source>
</evidence>
<gene>
    <name evidence="8" type="ORF">GPY61_24735</name>
</gene>
<evidence type="ECO:0000256" key="7">
    <source>
        <dbReference type="SAM" id="Phobius"/>
    </source>
</evidence>
<dbReference type="PANTHER" id="PTHR45724:SF13">
    <property type="entry name" value="AQUAPORIN NIP1-1-RELATED"/>
    <property type="match status" value="1"/>
</dbReference>
<comment type="subcellular location">
    <subcellularLocation>
        <location evidence="1">Membrane</location>
        <topology evidence="1">Multi-pass membrane protein</topology>
    </subcellularLocation>
</comment>
<feature type="transmembrane region" description="Helical" evidence="7">
    <location>
        <begin position="199"/>
        <end position="219"/>
    </location>
</feature>
<sequence>MKHVDHLLRRLVAEGLGTALLLAIVVGSAVMGNRLAGGNAAIALLVNSIASGCGLVVLILAFGAVSGAHLNPVVTLSEAWQRNLPGALVLPYLAAQVAGAFAGVALAHVMFGEPVFAAATQARTGAALWWSEGVATFGLLATIIGCARTRPNVTPYAAALFIVAGYWFTASSSFANPALTLARSATGTCAGIRLADVPGYVLAQLAGAAAATVVFGWLYPRAQQETTAGATVAGGPGLTRAVRQPAP</sequence>
<comment type="similarity">
    <text evidence="6">Belongs to the MIP/aquaporin (TC 1.A.8) family.</text>
</comment>
<dbReference type="InterPro" id="IPR023271">
    <property type="entry name" value="Aquaporin-like"/>
</dbReference>
<dbReference type="EMBL" id="WSES01000008">
    <property type="protein sequence ID" value="MVW63131.1"/>
    <property type="molecule type" value="Genomic_DNA"/>
</dbReference>
<name>A0A7X3G3P2_9BURK</name>
<proteinExistence type="inferred from homology"/>
<feature type="transmembrane region" description="Helical" evidence="7">
    <location>
        <begin position="42"/>
        <end position="65"/>
    </location>
</feature>
<organism evidence="8 9">
    <name type="scientific">Massilia cellulosiltytica</name>
    <dbReference type="NCBI Taxonomy" id="2683234"/>
    <lineage>
        <taxon>Bacteria</taxon>
        <taxon>Pseudomonadati</taxon>
        <taxon>Pseudomonadota</taxon>
        <taxon>Betaproteobacteria</taxon>
        <taxon>Burkholderiales</taxon>
        <taxon>Oxalobacteraceae</taxon>
        <taxon>Telluria group</taxon>
        <taxon>Massilia</taxon>
    </lineage>
</organism>
<dbReference type="Pfam" id="PF00230">
    <property type="entry name" value="MIP"/>
    <property type="match status" value="1"/>
</dbReference>
<dbReference type="Gene3D" id="1.20.1080.10">
    <property type="entry name" value="Glycerol uptake facilitator protein"/>
    <property type="match status" value="1"/>
</dbReference>
<keyword evidence="5 7" id="KW-0472">Membrane</keyword>
<evidence type="ECO:0000256" key="4">
    <source>
        <dbReference type="ARBA" id="ARBA00022989"/>
    </source>
</evidence>
<feature type="transmembrane region" description="Helical" evidence="7">
    <location>
        <begin position="86"/>
        <end position="107"/>
    </location>
</feature>
<dbReference type="PRINTS" id="PR00783">
    <property type="entry name" value="MINTRINSICP"/>
</dbReference>
<dbReference type="RefSeq" id="WP_056136363.1">
    <property type="nucleotide sequence ID" value="NZ_WSES01000008.1"/>
</dbReference>
<comment type="caution">
    <text evidence="8">The sequence shown here is derived from an EMBL/GenBank/DDBJ whole genome shotgun (WGS) entry which is preliminary data.</text>
</comment>
<evidence type="ECO:0000256" key="3">
    <source>
        <dbReference type="ARBA" id="ARBA00022692"/>
    </source>
</evidence>
<evidence type="ECO:0000256" key="5">
    <source>
        <dbReference type="ARBA" id="ARBA00023136"/>
    </source>
</evidence>
<feature type="transmembrane region" description="Helical" evidence="7">
    <location>
        <begin position="127"/>
        <end position="147"/>
    </location>
</feature>
<dbReference type="GO" id="GO:0016020">
    <property type="term" value="C:membrane"/>
    <property type="evidence" value="ECO:0007669"/>
    <property type="project" value="UniProtKB-SubCell"/>
</dbReference>
<dbReference type="InterPro" id="IPR000425">
    <property type="entry name" value="MIP"/>
</dbReference>
<keyword evidence="3 6" id="KW-0812">Transmembrane</keyword>
<accession>A0A7X3G3P2</accession>
<dbReference type="PANTHER" id="PTHR45724">
    <property type="entry name" value="AQUAPORIN NIP2-1"/>
    <property type="match status" value="1"/>
</dbReference>
<keyword evidence="2 6" id="KW-0813">Transport</keyword>
<feature type="transmembrane region" description="Helical" evidence="7">
    <location>
        <begin position="12"/>
        <end position="30"/>
    </location>
</feature>
<dbReference type="GO" id="GO:0015267">
    <property type="term" value="F:channel activity"/>
    <property type="evidence" value="ECO:0007669"/>
    <property type="project" value="InterPro"/>
</dbReference>
<evidence type="ECO:0000313" key="8">
    <source>
        <dbReference type="EMBL" id="MVW63131.1"/>
    </source>
</evidence>
<evidence type="ECO:0000313" key="9">
    <source>
        <dbReference type="Proteomes" id="UP000443353"/>
    </source>
</evidence>
<protein>
    <submittedName>
        <fullName evidence="8">Aquaporin family protein</fullName>
    </submittedName>
</protein>
<keyword evidence="9" id="KW-1185">Reference proteome</keyword>
<feature type="transmembrane region" description="Helical" evidence="7">
    <location>
        <begin position="159"/>
        <end position="179"/>
    </location>
</feature>
<keyword evidence="4 7" id="KW-1133">Transmembrane helix</keyword>
<dbReference type="SUPFAM" id="SSF81338">
    <property type="entry name" value="Aquaporin-like"/>
    <property type="match status" value="1"/>
</dbReference>